<dbReference type="InterPro" id="IPR008942">
    <property type="entry name" value="ENTH_VHS"/>
</dbReference>
<protein>
    <recommendedName>
        <fullName evidence="2">ENTH domain-containing protein</fullName>
    </recommendedName>
</protein>
<dbReference type="Proteomes" id="UP000321570">
    <property type="component" value="Unassembled WGS sequence"/>
</dbReference>
<feature type="domain" description="ENTH" evidence="2">
    <location>
        <begin position="9"/>
        <end position="141"/>
    </location>
</feature>
<dbReference type="PROSITE" id="PS50942">
    <property type="entry name" value="ENTH"/>
    <property type="match status" value="1"/>
</dbReference>
<dbReference type="PANTHER" id="PTHR12276:SF115">
    <property type="entry name" value="FI19443P1"/>
    <property type="match status" value="1"/>
</dbReference>
<feature type="compositionally biased region" description="Basic and acidic residues" evidence="1">
    <location>
        <begin position="157"/>
        <end position="167"/>
    </location>
</feature>
<evidence type="ECO:0000259" key="2">
    <source>
        <dbReference type="PROSITE" id="PS50942"/>
    </source>
</evidence>
<organism evidence="3 4">
    <name type="scientific">Hymenolepis diminuta</name>
    <name type="common">Rat tapeworm</name>
    <dbReference type="NCBI Taxonomy" id="6216"/>
    <lineage>
        <taxon>Eukaryota</taxon>
        <taxon>Metazoa</taxon>
        <taxon>Spiralia</taxon>
        <taxon>Lophotrochozoa</taxon>
        <taxon>Platyhelminthes</taxon>
        <taxon>Cestoda</taxon>
        <taxon>Eucestoda</taxon>
        <taxon>Cyclophyllidea</taxon>
        <taxon>Hymenolepididae</taxon>
        <taxon>Hymenolepis</taxon>
    </lineage>
</organism>
<dbReference type="AlphaFoldDB" id="A0A564YGY3"/>
<dbReference type="SUPFAM" id="SSF48464">
    <property type="entry name" value="ENTH/VHS domain"/>
    <property type="match status" value="1"/>
</dbReference>
<dbReference type="EMBL" id="CABIJS010000222">
    <property type="protein sequence ID" value="VUZ46547.1"/>
    <property type="molecule type" value="Genomic_DNA"/>
</dbReference>
<proteinExistence type="predicted"/>
<sequence length="511" mass="57048">MPLRRKIKNSVGRYSRAELLVREATSNDPALPGQELLLQIADMTKLPSLYTDTINMIFKRLNDKCKNWRHIYKALVVIDACLRYGSLSFVKECRSQLPQILTLCDFVYSYDQNSNAGFLIREKSQRVAALLKDEYLLKQERQAARIENPRRYSLYDSSRKNSDEKTGRSRSVYNPSDECVVGNNEDERQQISLSMPFGLQESSRKSSDKLKTNDKPTLLESSKKAANARADDLLFFDDPPLKTGRFNTWLESRSKRFSSISTSDPYTPSSSLIDSGSNTNDKWSTGAIRIKSTVQDDLSGLDFGPLSISQERVPNTFDDFHAQTPSKTSTLIPTSFSNIPTLKTSADEYFESRAREKVPTILSAESIPTVEALPKPEKVEVGADHNESSTITEKTGSKLSTILGAHKDLVDLENIVTIQKPPPPNPVALFGDFNLAQEAFSKPSLIELGGSTDLSLPAKPVTTNQFVPMSYQQPMSYESWQLPSDQSQYGTLYTSTPATNGLLSKSTNPFL</sequence>
<dbReference type="Gene3D" id="1.25.40.90">
    <property type="match status" value="1"/>
</dbReference>
<evidence type="ECO:0000313" key="4">
    <source>
        <dbReference type="Proteomes" id="UP000321570"/>
    </source>
</evidence>
<accession>A0A564YGY3</accession>
<dbReference type="InterPro" id="IPR013809">
    <property type="entry name" value="ENTH"/>
</dbReference>
<evidence type="ECO:0000313" key="3">
    <source>
        <dbReference type="EMBL" id="VUZ46547.1"/>
    </source>
</evidence>
<feature type="compositionally biased region" description="Basic and acidic residues" evidence="1">
    <location>
        <begin position="202"/>
        <end position="214"/>
    </location>
</feature>
<feature type="region of interest" description="Disordered" evidence="1">
    <location>
        <begin position="154"/>
        <end position="223"/>
    </location>
</feature>
<evidence type="ECO:0000256" key="1">
    <source>
        <dbReference type="SAM" id="MobiDB-lite"/>
    </source>
</evidence>
<dbReference type="GO" id="GO:0005768">
    <property type="term" value="C:endosome"/>
    <property type="evidence" value="ECO:0007669"/>
    <property type="project" value="TreeGrafter"/>
</dbReference>
<dbReference type="CDD" id="cd03571">
    <property type="entry name" value="ENTH"/>
    <property type="match status" value="1"/>
</dbReference>
<dbReference type="GO" id="GO:0030276">
    <property type="term" value="F:clathrin binding"/>
    <property type="evidence" value="ECO:0007669"/>
    <property type="project" value="TreeGrafter"/>
</dbReference>
<reference evidence="3 4" key="1">
    <citation type="submission" date="2019-07" db="EMBL/GenBank/DDBJ databases">
        <authorList>
            <person name="Jastrzebski P J."/>
            <person name="Paukszto L."/>
            <person name="Jastrzebski P J."/>
        </authorList>
    </citation>
    <scope>NUCLEOTIDE SEQUENCE [LARGE SCALE GENOMIC DNA]</scope>
    <source>
        <strain evidence="3 4">WMS-il1</strain>
    </source>
</reference>
<name>A0A564YGY3_HYMDI</name>
<dbReference type="SMART" id="SM00273">
    <property type="entry name" value="ENTH"/>
    <property type="match status" value="1"/>
</dbReference>
<keyword evidence="4" id="KW-1185">Reference proteome</keyword>
<dbReference type="GO" id="GO:0030125">
    <property type="term" value="C:clathrin vesicle coat"/>
    <property type="evidence" value="ECO:0007669"/>
    <property type="project" value="TreeGrafter"/>
</dbReference>
<gene>
    <name evidence="3" type="ORF">WMSIL1_LOCUS6352</name>
</gene>
<dbReference type="PANTHER" id="PTHR12276">
    <property type="entry name" value="EPSIN/ENT-RELATED"/>
    <property type="match status" value="1"/>
</dbReference>
<dbReference type="Pfam" id="PF01417">
    <property type="entry name" value="ENTH"/>
    <property type="match status" value="1"/>
</dbReference>
<dbReference type="GO" id="GO:0005886">
    <property type="term" value="C:plasma membrane"/>
    <property type="evidence" value="ECO:0007669"/>
    <property type="project" value="TreeGrafter"/>
</dbReference>
<dbReference type="GO" id="GO:0006897">
    <property type="term" value="P:endocytosis"/>
    <property type="evidence" value="ECO:0007669"/>
    <property type="project" value="TreeGrafter"/>
</dbReference>
<dbReference type="GO" id="GO:0005543">
    <property type="term" value="F:phospholipid binding"/>
    <property type="evidence" value="ECO:0007669"/>
    <property type="project" value="TreeGrafter"/>
</dbReference>